<sequence>MCEAEDDVAHKLKLENSSIQWRLYRGFRWRVAVRGRCFSDSFDEERVAHDIRQFELDEQYRQRPVREQPELRYWWQDLYQSSNHEESAALSVSFPEFWVEDGSSQAEVFAVLNAFEEYYVARTQRANAVGGNFGALDIRYQPSSSLLIWLTAVRHQLQCVRASASHERRTYLIGLRHQAFFLYLPVIQWSGTQNRFSRNTSPNSSRENDREVVQQTQEKKLKYPILRLVNQELGSRLGKLEEQLRSGASEKQIIEAHAHGANENMKGVLTGVACTILISLLVVGGWLYVCKKSSKKATSETDVGNDSDDNW</sequence>
<gene>
    <name evidence="3" type="ORF">GQ26_0170770</name>
</gene>
<name>A0A093V2M9_TALMA</name>
<feature type="transmembrane region" description="Helical" evidence="2">
    <location>
        <begin position="268"/>
        <end position="289"/>
    </location>
</feature>
<comment type="caution">
    <text evidence="3">The sequence shown here is derived from an EMBL/GenBank/DDBJ whole genome shotgun (WGS) entry which is preliminary data.</text>
</comment>
<proteinExistence type="predicted"/>
<feature type="region of interest" description="Disordered" evidence="1">
    <location>
        <begin position="195"/>
        <end position="216"/>
    </location>
</feature>
<reference evidence="3" key="2">
    <citation type="journal article" date="2014" name="PLoS Genet.">
        <title>Signature gene expression reveals novel clues to the molecular mechanisms of dimorphic transition in Penicillium marneffei.</title>
        <authorList>
            <person name="Yang E."/>
            <person name="Wang G."/>
            <person name="Cai J."/>
            <person name="Woo P.C."/>
            <person name="Lau S.K."/>
            <person name="Yuen K.-Y."/>
            <person name="Chow W.-N."/>
            <person name="Lin X."/>
        </authorList>
    </citation>
    <scope>NUCLEOTIDE SEQUENCE</scope>
    <source>
        <strain evidence="3">PM1</strain>
    </source>
</reference>
<organism evidence="3">
    <name type="scientific">Talaromyces marneffei PM1</name>
    <dbReference type="NCBI Taxonomy" id="1077442"/>
    <lineage>
        <taxon>Eukaryota</taxon>
        <taxon>Fungi</taxon>
        <taxon>Dikarya</taxon>
        <taxon>Ascomycota</taxon>
        <taxon>Pezizomycotina</taxon>
        <taxon>Eurotiomycetes</taxon>
        <taxon>Eurotiomycetidae</taxon>
        <taxon>Eurotiales</taxon>
        <taxon>Trichocomaceae</taxon>
        <taxon>Talaromyces</taxon>
        <taxon>Talaromyces sect. Talaromyces</taxon>
    </lineage>
</organism>
<evidence type="ECO:0000256" key="2">
    <source>
        <dbReference type="SAM" id="Phobius"/>
    </source>
</evidence>
<evidence type="ECO:0000256" key="1">
    <source>
        <dbReference type="SAM" id="MobiDB-lite"/>
    </source>
</evidence>
<evidence type="ECO:0000313" key="3">
    <source>
        <dbReference type="EMBL" id="KFX46802.1"/>
    </source>
</evidence>
<accession>A0A093V2M9</accession>
<keyword evidence="2" id="KW-0812">Transmembrane</keyword>
<keyword evidence="2" id="KW-0472">Membrane</keyword>
<dbReference type="HOGENOM" id="CLU_894806_0_0_1"/>
<dbReference type="AlphaFoldDB" id="A0A093V2M9"/>
<dbReference type="EMBL" id="JPOX01000017">
    <property type="protein sequence ID" value="KFX46802.1"/>
    <property type="molecule type" value="Genomic_DNA"/>
</dbReference>
<feature type="compositionally biased region" description="Polar residues" evidence="1">
    <location>
        <begin position="195"/>
        <end position="205"/>
    </location>
</feature>
<feature type="compositionally biased region" description="Basic and acidic residues" evidence="1">
    <location>
        <begin position="206"/>
        <end position="216"/>
    </location>
</feature>
<reference key="1">
    <citation type="journal article" date="2014" name="PLoS Genet.">
        <title>Signature Gene Expression Reveals Novel Clues to the Molecular Mechanisms of Dimorphic Transition in Penicillium marneffei.</title>
        <authorList>
            <person name="Yang E."/>
            <person name="Wang G."/>
            <person name="Cai J."/>
            <person name="Woo P.C."/>
            <person name="Lau S.K."/>
            <person name="Yuen K.-Y."/>
            <person name="Chow W.-N."/>
            <person name="Lin X."/>
        </authorList>
    </citation>
    <scope>NUCLEOTIDE SEQUENCE [LARGE SCALE GENOMIC DNA]</scope>
    <source>
        <strain>PM1</strain>
    </source>
</reference>
<keyword evidence="2" id="KW-1133">Transmembrane helix</keyword>
<protein>
    <submittedName>
        <fullName evidence="3">Uncharacterized protein</fullName>
    </submittedName>
</protein>